<feature type="binding site" evidence="5">
    <location>
        <position position="71"/>
    </location>
    <ligand>
        <name>[4Fe-4S] cluster</name>
        <dbReference type="ChEBI" id="CHEBI:49883"/>
        <note>4Fe-4S-S-AdoMet</note>
    </ligand>
</feature>
<keyword evidence="3 5" id="KW-0408">Iron</keyword>
<dbReference type="InterPro" id="IPR007197">
    <property type="entry name" value="rSAM"/>
</dbReference>
<sequence length="306" mass="33334">MSKNISTTPPVSCTLCPRRCGADRAAGQTGFCGAGGTLKAARAALHFWEEPCISGTRGSGTVFFSGCTLKCCFCQNYPISAKGLGKEITIEHLAEIFLGLQEQGAHNINLVTPGQWRPWIIAALDIARAEGLRLPIVCNTGGYETVESVDAWRGYIDIWLADLKYVSSSLSAELSSAPDYFAQARPAIEAMMAQAGHPVFDSEGILQKGVILRHLALPGHIDDSFAVLDRMAVWNEADPGCFIPSVMSQYTPFYKAAEHGIGRRITTYEYRRVVNYAMDLGLTAGYMQQKSSAREEYTPSFDLTGI</sequence>
<dbReference type="GO" id="GO:0003824">
    <property type="term" value="F:catalytic activity"/>
    <property type="evidence" value="ECO:0007669"/>
    <property type="project" value="InterPro"/>
</dbReference>
<keyword evidence="4 5" id="KW-0411">Iron-sulfur</keyword>
<accession>A0A9E1DP53</accession>
<evidence type="ECO:0000256" key="4">
    <source>
        <dbReference type="ARBA" id="ARBA00023014"/>
    </source>
</evidence>
<evidence type="ECO:0000256" key="2">
    <source>
        <dbReference type="ARBA" id="ARBA00022723"/>
    </source>
</evidence>
<evidence type="ECO:0000256" key="1">
    <source>
        <dbReference type="ARBA" id="ARBA00022691"/>
    </source>
</evidence>
<dbReference type="InterPro" id="IPR016431">
    <property type="entry name" value="Pyrv-formate_lyase-activ_prd"/>
</dbReference>
<keyword evidence="1 5" id="KW-0949">S-adenosyl-L-methionine</keyword>
<organism evidence="6 7">
    <name type="scientific">Faecalibacterium prausnitzii</name>
    <dbReference type="NCBI Taxonomy" id="853"/>
    <lineage>
        <taxon>Bacteria</taxon>
        <taxon>Bacillati</taxon>
        <taxon>Bacillota</taxon>
        <taxon>Clostridia</taxon>
        <taxon>Eubacteriales</taxon>
        <taxon>Oscillospiraceae</taxon>
        <taxon>Faecalibacterium</taxon>
    </lineage>
</organism>
<reference evidence="6" key="1">
    <citation type="submission" date="2021-02" db="EMBL/GenBank/DDBJ databases">
        <title>Infant gut strain persistence is associated with maternal origin, phylogeny, and functional potential including surface adhesion and iron acquisition.</title>
        <authorList>
            <person name="Lou Y.C."/>
        </authorList>
    </citation>
    <scope>NUCLEOTIDE SEQUENCE</scope>
    <source>
        <strain evidence="6">L2_039_000G1_dasL2_039_000G1_maxbin2.maxbin.077</strain>
    </source>
</reference>
<dbReference type="EMBL" id="JAGZYH010000001">
    <property type="protein sequence ID" value="MBS6620575.1"/>
    <property type="molecule type" value="Genomic_DNA"/>
</dbReference>
<evidence type="ECO:0000313" key="6">
    <source>
        <dbReference type="EMBL" id="MBS6620575.1"/>
    </source>
</evidence>
<evidence type="ECO:0000256" key="3">
    <source>
        <dbReference type="ARBA" id="ARBA00023004"/>
    </source>
</evidence>
<dbReference type="Proteomes" id="UP000811365">
    <property type="component" value="Unassembled WGS sequence"/>
</dbReference>
<dbReference type="InterPro" id="IPR013785">
    <property type="entry name" value="Aldolase_TIM"/>
</dbReference>
<dbReference type="AlphaFoldDB" id="A0A9E1DP53"/>
<comment type="caution">
    <text evidence="6">The sequence shown here is derived from an EMBL/GenBank/DDBJ whole genome shotgun (WGS) entry which is preliminary data.</text>
</comment>
<dbReference type="InterPro" id="IPR058240">
    <property type="entry name" value="rSAM_sf"/>
</dbReference>
<dbReference type="GO" id="GO:0051536">
    <property type="term" value="F:iron-sulfur cluster binding"/>
    <property type="evidence" value="ECO:0007669"/>
    <property type="project" value="UniProtKB-KW"/>
</dbReference>
<evidence type="ECO:0000313" key="7">
    <source>
        <dbReference type="Proteomes" id="UP000811365"/>
    </source>
</evidence>
<dbReference type="SFLD" id="SFLDG01099">
    <property type="entry name" value="Uncharacterised_Radical_SAM_Su"/>
    <property type="match status" value="1"/>
</dbReference>
<dbReference type="PANTHER" id="PTHR43075:SF1">
    <property type="entry name" value="FORMATE LYASE ACTIVATING ENZYME, PUTATIVE (AFU_ORTHOLOGUE AFUA_2G15630)-RELATED"/>
    <property type="match status" value="1"/>
</dbReference>
<dbReference type="InterPro" id="IPR040085">
    <property type="entry name" value="MJ0674-like"/>
</dbReference>
<evidence type="ECO:0000256" key="5">
    <source>
        <dbReference type="PIRSR" id="PIRSR004869-50"/>
    </source>
</evidence>
<name>A0A9E1DP53_9FIRM</name>
<keyword evidence="2 5" id="KW-0479">Metal-binding</keyword>
<dbReference type="SUPFAM" id="SSF102114">
    <property type="entry name" value="Radical SAM enzymes"/>
    <property type="match status" value="1"/>
</dbReference>
<dbReference type="GO" id="GO:0046872">
    <property type="term" value="F:metal ion binding"/>
    <property type="evidence" value="ECO:0007669"/>
    <property type="project" value="UniProtKB-KW"/>
</dbReference>
<feature type="binding site" evidence="5">
    <location>
        <position position="67"/>
    </location>
    <ligand>
        <name>[4Fe-4S] cluster</name>
        <dbReference type="ChEBI" id="CHEBI:49883"/>
        <note>4Fe-4S-S-AdoMet</note>
    </ligand>
</feature>
<dbReference type="SFLD" id="SFLDS00029">
    <property type="entry name" value="Radical_SAM"/>
    <property type="match status" value="1"/>
</dbReference>
<proteinExistence type="predicted"/>
<dbReference type="Gene3D" id="3.20.20.70">
    <property type="entry name" value="Aldolase class I"/>
    <property type="match status" value="1"/>
</dbReference>
<gene>
    <name evidence="6" type="ORF">KH315_00130</name>
</gene>
<feature type="binding site" evidence="5">
    <location>
        <position position="74"/>
    </location>
    <ligand>
        <name>[4Fe-4S] cluster</name>
        <dbReference type="ChEBI" id="CHEBI:49883"/>
        <note>4Fe-4S-S-AdoMet</note>
    </ligand>
</feature>
<comment type="cofactor">
    <cofactor evidence="5">
        <name>[4Fe-4S] cluster</name>
        <dbReference type="ChEBI" id="CHEBI:49883"/>
    </cofactor>
    <text evidence="5">Binds 1 [4Fe-4S] cluster. The cluster is coordinated with 3 cysteines and an exchangeable S-adenosyl-L-methionine.</text>
</comment>
<dbReference type="PANTHER" id="PTHR43075">
    <property type="entry name" value="FORMATE LYASE ACTIVATING ENZYME, PUTATIVE (AFU_ORTHOLOGUE AFUA_2G15630)-RELATED"/>
    <property type="match status" value="1"/>
</dbReference>
<protein>
    <submittedName>
        <fullName evidence="6">Radical SAM protein</fullName>
    </submittedName>
</protein>
<dbReference type="PIRSF" id="PIRSF004869">
    <property type="entry name" value="PflX_prd"/>
    <property type="match status" value="1"/>
</dbReference>